<dbReference type="InterPro" id="IPR031127">
    <property type="entry name" value="E3_UB_ligase_RBR"/>
</dbReference>
<proteinExistence type="inferred from homology"/>
<keyword evidence="6" id="KW-0812">Transmembrane</keyword>
<evidence type="ECO:0000256" key="3">
    <source>
        <dbReference type="ARBA" id="ARBA00004906"/>
    </source>
</evidence>
<evidence type="ECO:0000313" key="19">
    <source>
        <dbReference type="Proteomes" id="UP001163046"/>
    </source>
</evidence>
<sequence>MASLEVEKITKKESHETFMSYKATESKVKGVDDRLFRDWKASEERSCSRGTSCFNLEELSKPPKSLPKKNQHGRSLGCSIQDQSLKNGFKYGKKSAIYIDLEPLPSMVVPSDAAPSASKPLILQPEKKVVVTLPLDACDVKPGNLKAEWNDFYIEANSLPRKFTIDLMPLLSAESNITNESCCVLFEMTKKTSNDLSYTTTDVSLHVAETEDRGSNFSNVAAKFYSEIESLKQDIWRVHDVVDYAVLCLQSCCQPGPYPTCSSNSLKHEKPRRPIEVLGSMFGWKSEICTQMEIKSELRMKIKKQARVQESVNEIHICNETDDLKTVESLDKLCGICYEELGNQTFTALKQCYHDFCNECWEVHLKTQISIGNTDLQCPGYKCDIHVDDVTILALVPSWYGKLLSRQIDKALEASPELRWCPSRKCGRVFRTTVSDAMAKANDPISVACACGGLWCFHCGRQAHWPATCSGDEKFQEVAKHFLVEIELKKEDLITSVLVRNCPTCHYPIEKHLGCNFMYCTMCQTSFCWECLMPMSKHNSKDGCQRHEQSKEVDLDLSLSSRNNHFAKYLTVYCDNKKARSHQAMSHQIQRLRTVDKRLACYRSMRSSCAYFDEVMETILQSGYPEILRNATEFKYYAHLTLEGAAKMAIVSKSTCRGLNQHIEQLQFIVEKIDELAQCDITQLARQNRLSKLSDFLHRGKNCVFTIGQFVCK</sequence>
<dbReference type="OrthoDB" id="1431934at2759"/>
<keyword evidence="12" id="KW-1133">Transmembrane helix</keyword>
<evidence type="ECO:0000256" key="14">
    <source>
        <dbReference type="ARBA" id="ARBA00038342"/>
    </source>
</evidence>
<evidence type="ECO:0000256" key="4">
    <source>
        <dbReference type="ARBA" id="ARBA00012251"/>
    </source>
</evidence>
<evidence type="ECO:0000256" key="1">
    <source>
        <dbReference type="ARBA" id="ARBA00001798"/>
    </source>
</evidence>
<evidence type="ECO:0000256" key="8">
    <source>
        <dbReference type="ARBA" id="ARBA00022737"/>
    </source>
</evidence>
<comment type="pathway">
    <text evidence="3">Protein modification; protein ubiquitination.</text>
</comment>
<dbReference type="InterPro" id="IPR044066">
    <property type="entry name" value="TRIAD_supradom"/>
</dbReference>
<evidence type="ECO:0000256" key="11">
    <source>
        <dbReference type="ARBA" id="ARBA00022833"/>
    </source>
</evidence>
<dbReference type="SMART" id="SM00647">
    <property type="entry name" value="IBR"/>
    <property type="match status" value="2"/>
</dbReference>
<dbReference type="EC" id="2.3.2.31" evidence="4"/>
<comment type="catalytic activity">
    <reaction evidence="1">
        <text>[E2 ubiquitin-conjugating enzyme]-S-ubiquitinyl-L-cysteine + [acceptor protein]-L-lysine = [E2 ubiquitin-conjugating enzyme]-L-cysteine + [acceptor protein]-N(6)-ubiquitinyl-L-lysine.</text>
        <dbReference type="EC" id="2.3.2.31"/>
    </reaction>
</comment>
<dbReference type="SUPFAM" id="SSF57850">
    <property type="entry name" value="RING/U-box"/>
    <property type="match status" value="3"/>
</dbReference>
<evidence type="ECO:0000256" key="2">
    <source>
        <dbReference type="ARBA" id="ARBA00004167"/>
    </source>
</evidence>
<keyword evidence="19" id="KW-1185">Reference proteome</keyword>
<evidence type="ECO:0000256" key="10">
    <source>
        <dbReference type="ARBA" id="ARBA00022786"/>
    </source>
</evidence>
<dbReference type="Pfam" id="PF01485">
    <property type="entry name" value="IBR"/>
    <property type="match status" value="2"/>
</dbReference>
<dbReference type="InterPro" id="IPR001841">
    <property type="entry name" value="Znf_RING"/>
</dbReference>
<comment type="similarity">
    <text evidence="14">Belongs to the RBR family. RNF144 subfamily.</text>
</comment>
<dbReference type="FunFam" id="3.30.40.10:FF:000051">
    <property type="entry name" value="RBR-type E3 ubiquitin transferase"/>
    <property type="match status" value="1"/>
</dbReference>
<organism evidence="18 19">
    <name type="scientific">Desmophyllum pertusum</name>
    <dbReference type="NCBI Taxonomy" id="174260"/>
    <lineage>
        <taxon>Eukaryota</taxon>
        <taxon>Metazoa</taxon>
        <taxon>Cnidaria</taxon>
        <taxon>Anthozoa</taxon>
        <taxon>Hexacorallia</taxon>
        <taxon>Scleractinia</taxon>
        <taxon>Caryophylliina</taxon>
        <taxon>Caryophylliidae</taxon>
        <taxon>Desmophyllum</taxon>
    </lineage>
</organism>
<dbReference type="AlphaFoldDB" id="A0A9W9YBK1"/>
<dbReference type="GO" id="GO:0016567">
    <property type="term" value="P:protein ubiquitination"/>
    <property type="evidence" value="ECO:0007669"/>
    <property type="project" value="InterPro"/>
</dbReference>
<dbReference type="InterPro" id="IPR013083">
    <property type="entry name" value="Znf_RING/FYVE/PHD"/>
</dbReference>
<comment type="subcellular location">
    <subcellularLocation>
        <location evidence="2">Membrane</location>
        <topology evidence="2">Single-pass membrane protein</topology>
    </subcellularLocation>
</comment>
<dbReference type="EMBL" id="MU827788">
    <property type="protein sequence ID" value="KAJ7331612.1"/>
    <property type="molecule type" value="Genomic_DNA"/>
</dbReference>
<dbReference type="PANTHER" id="PTHR11685">
    <property type="entry name" value="RBR FAMILY RING FINGER AND IBR DOMAIN-CONTAINING"/>
    <property type="match status" value="1"/>
</dbReference>
<dbReference type="Gene3D" id="3.30.40.10">
    <property type="entry name" value="Zinc/RING finger domain, C3HC4 (zinc finger)"/>
    <property type="match status" value="1"/>
</dbReference>
<keyword evidence="5" id="KW-0808">Transferase</keyword>
<keyword evidence="10" id="KW-0833">Ubl conjugation pathway</keyword>
<evidence type="ECO:0000256" key="13">
    <source>
        <dbReference type="ARBA" id="ARBA00023136"/>
    </source>
</evidence>
<feature type="domain" description="RING-type" evidence="17">
    <location>
        <begin position="330"/>
        <end position="548"/>
    </location>
</feature>
<dbReference type="Pfam" id="PF00097">
    <property type="entry name" value="zf-C3HC4"/>
    <property type="match status" value="1"/>
</dbReference>
<evidence type="ECO:0000256" key="5">
    <source>
        <dbReference type="ARBA" id="ARBA00022679"/>
    </source>
</evidence>
<dbReference type="PROSITE" id="PS50089">
    <property type="entry name" value="ZF_RING_2"/>
    <property type="match status" value="1"/>
</dbReference>
<dbReference type="GO" id="GO:0061630">
    <property type="term" value="F:ubiquitin protein ligase activity"/>
    <property type="evidence" value="ECO:0007669"/>
    <property type="project" value="UniProtKB-EC"/>
</dbReference>
<dbReference type="Gene3D" id="1.20.120.1750">
    <property type="match status" value="1"/>
</dbReference>
<dbReference type="GO" id="GO:0008270">
    <property type="term" value="F:zinc ion binding"/>
    <property type="evidence" value="ECO:0007669"/>
    <property type="project" value="UniProtKB-KW"/>
</dbReference>
<dbReference type="InterPro" id="IPR002867">
    <property type="entry name" value="IBR_dom"/>
</dbReference>
<evidence type="ECO:0000256" key="7">
    <source>
        <dbReference type="ARBA" id="ARBA00022723"/>
    </source>
</evidence>
<name>A0A9W9YBK1_9CNID</name>
<evidence type="ECO:0000256" key="9">
    <source>
        <dbReference type="ARBA" id="ARBA00022771"/>
    </source>
</evidence>
<protein>
    <recommendedName>
        <fullName evidence="4">RBR-type E3 ubiquitin transferase</fullName>
        <ecNumber evidence="4">2.3.2.31</ecNumber>
    </recommendedName>
</protein>
<evidence type="ECO:0000313" key="18">
    <source>
        <dbReference type="EMBL" id="KAJ7331612.1"/>
    </source>
</evidence>
<dbReference type="Proteomes" id="UP001163046">
    <property type="component" value="Unassembled WGS sequence"/>
</dbReference>
<keyword evidence="9 15" id="KW-0863">Zinc-finger</keyword>
<keyword evidence="7" id="KW-0479">Metal-binding</keyword>
<keyword evidence="11" id="KW-0862">Zinc</keyword>
<evidence type="ECO:0000259" key="17">
    <source>
        <dbReference type="PROSITE" id="PS51873"/>
    </source>
</evidence>
<evidence type="ECO:0000256" key="6">
    <source>
        <dbReference type="ARBA" id="ARBA00022692"/>
    </source>
</evidence>
<dbReference type="GO" id="GO:0005737">
    <property type="term" value="C:cytoplasm"/>
    <property type="evidence" value="ECO:0007669"/>
    <property type="project" value="UniProtKB-ARBA"/>
</dbReference>
<evidence type="ECO:0000259" key="16">
    <source>
        <dbReference type="PROSITE" id="PS50089"/>
    </source>
</evidence>
<accession>A0A9W9YBK1</accession>
<dbReference type="PROSITE" id="PS51873">
    <property type="entry name" value="TRIAD"/>
    <property type="match status" value="1"/>
</dbReference>
<dbReference type="GO" id="GO:0031090">
    <property type="term" value="C:organelle membrane"/>
    <property type="evidence" value="ECO:0007669"/>
    <property type="project" value="UniProtKB-ARBA"/>
</dbReference>
<evidence type="ECO:0000256" key="12">
    <source>
        <dbReference type="ARBA" id="ARBA00022989"/>
    </source>
</evidence>
<reference evidence="18" key="1">
    <citation type="submission" date="2023-01" db="EMBL/GenBank/DDBJ databases">
        <title>Genome assembly of the deep-sea coral Lophelia pertusa.</title>
        <authorList>
            <person name="Herrera S."/>
            <person name="Cordes E."/>
        </authorList>
    </citation>
    <scope>NUCLEOTIDE SEQUENCE</scope>
    <source>
        <strain evidence="18">USNM1676648</strain>
        <tissue evidence="18">Polyp</tissue>
    </source>
</reference>
<evidence type="ECO:0000256" key="15">
    <source>
        <dbReference type="PROSITE-ProRule" id="PRU00175"/>
    </source>
</evidence>
<keyword evidence="13" id="KW-0472">Membrane</keyword>
<feature type="domain" description="RING-type" evidence="16">
    <location>
        <begin position="334"/>
        <end position="379"/>
    </location>
</feature>
<gene>
    <name evidence="18" type="ORF">OS493_019199</name>
</gene>
<keyword evidence="8" id="KW-0677">Repeat</keyword>
<comment type="caution">
    <text evidence="18">The sequence shown here is derived from an EMBL/GenBank/DDBJ whole genome shotgun (WGS) entry which is preliminary data.</text>
</comment>
<dbReference type="InterPro" id="IPR018957">
    <property type="entry name" value="Znf_C3HC4_RING-type"/>
</dbReference>